<dbReference type="Proteomes" id="UP000004095">
    <property type="component" value="Unassembled WGS sequence"/>
</dbReference>
<keyword evidence="8" id="KW-1185">Reference proteome</keyword>
<dbReference type="SUPFAM" id="SSF48452">
    <property type="entry name" value="TPR-like"/>
    <property type="match status" value="1"/>
</dbReference>
<dbReference type="eggNOG" id="ENOG502Z8J7">
    <property type="taxonomic scope" value="Bacteria"/>
</dbReference>
<evidence type="ECO:0000313" key="7">
    <source>
        <dbReference type="EMBL" id="EAY31644.1"/>
    </source>
</evidence>
<evidence type="ECO:0000256" key="3">
    <source>
        <dbReference type="ARBA" id="ARBA00022729"/>
    </source>
</evidence>
<proteinExistence type="inferred from homology"/>
<feature type="domain" description="RagB/SusD" evidence="6">
    <location>
        <begin position="311"/>
        <end position="412"/>
    </location>
</feature>
<evidence type="ECO:0000256" key="2">
    <source>
        <dbReference type="ARBA" id="ARBA00006275"/>
    </source>
</evidence>
<name>A1ZDA5_MICM2</name>
<reference evidence="7 8" key="1">
    <citation type="submission" date="2007-01" db="EMBL/GenBank/DDBJ databases">
        <authorList>
            <person name="Haygood M."/>
            <person name="Podell S."/>
            <person name="Anderson C."/>
            <person name="Hopkinson B."/>
            <person name="Roe K."/>
            <person name="Barbeau K."/>
            <person name="Gaasterland T."/>
            <person name="Ferriera S."/>
            <person name="Johnson J."/>
            <person name="Kravitz S."/>
            <person name="Beeson K."/>
            <person name="Sutton G."/>
            <person name="Rogers Y.-H."/>
            <person name="Friedman R."/>
            <person name="Frazier M."/>
            <person name="Venter J.C."/>
        </authorList>
    </citation>
    <scope>NUCLEOTIDE SEQUENCE [LARGE SCALE GENOMIC DNA]</scope>
    <source>
        <strain evidence="7 8">ATCC 23134</strain>
    </source>
</reference>
<evidence type="ECO:0000256" key="5">
    <source>
        <dbReference type="ARBA" id="ARBA00023237"/>
    </source>
</evidence>
<gene>
    <name evidence="7" type="ORF">M23134_05150</name>
</gene>
<dbReference type="CDD" id="cd08977">
    <property type="entry name" value="SusD"/>
    <property type="match status" value="1"/>
</dbReference>
<dbReference type="InterPro" id="IPR011990">
    <property type="entry name" value="TPR-like_helical_dom_sf"/>
</dbReference>
<keyword evidence="3" id="KW-0732">Signal</keyword>
<sequence>MLVWFTVAVTSCNFKEQVDPNRPGVDELVTKGQVNALTIGLLADIRNGLQIYRTASGSIARELYLFDADPRNTQDLLGKNGGQLDNNSFYLTDWYEPYYRVVKDCNLLIAAVAKDIPGVSTTEVKGYTGFAKTMKAHVFIQVLNLLGSNGVRIEVADPANLGPFLKDAAAYTAIRSLLDEAATDLDAAGAIFGFGLHEGFKDFNTPANFKKFNRALAAKVALYQKSWADVLTQLGTSFYSETGDLNAGPQYNFSSSANDLLNPLFYGTGSDNIYAHPSFNQDAEVGDQRVATKTLAQISTKDNLTATHRQNIYKSSADPVSIIRNEELILMAAEANIQQNNAAEAVRLINIVRTAAGLANYAGATDQATLITQLLKERLYSLWLEGVRMADLRRYNRLNAANLPIDRAGDIVHTEFPIPLSDSN</sequence>
<evidence type="ECO:0000256" key="4">
    <source>
        <dbReference type="ARBA" id="ARBA00023136"/>
    </source>
</evidence>
<organism evidence="7 8">
    <name type="scientific">Microscilla marina ATCC 23134</name>
    <dbReference type="NCBI Taxonomy" id="313606"/>
    <lineage>
        <taxon>Bacteria</taxon>
        <taxon>Pseudomonadati</taxon>
        <taxon>Bacteroidota</taxon>
        <taxon>Cytophagia</taxon>
        <taxon>Cytophagales</taxon>
        <taxon>Microscillaceae</taxon>
        <taxon>Microscilla</taxon>
    </lineage>
</organism>
<dbReference type="AlphaFoldDB" id="A1ZDA5"/>
<keyword evidence="5" id="KW-0998">Cell outer membrane</keyword>
<dbReference type="Pfam" id="PF07980">
    <property type="entry name" value="SusD_RagB"/>
    <property type="match status" value="1"/>
</dbReference>
<protein>
    <recommendedName>
        <fullName evidence="6">RagB/SusD domain-containing protein</fullName>
    </recommendedName>
</protein>
<evidence type="ECO:0000259" key="6">
    <source>
        <dbReference type="Pfam" id="PF07980"/>
    </source>
</evidence>
<evidence type="ECO:0000256" key="1">
    <source>
        <dbReference type="ARBA" id="ARBA00004442"/>
    </source>
</evidence>
<comment type="similarity">
    <text evidence="2">Belongs to the SusD family.</text>
</comment>
<dbReference type="EMBL" id="AAWS01000002">
    <property type="protein sequence ID" value="EAY31644.1"/>
    <property type="molecule type" value="Genomic_DNA"/>
</dbReference>
<comment type="caution">
    <text evidence="7">The sequence shown here is derived from an EMBL/GenBank/DDBJ whole genome shotgun (WGS) entry which is preliminary data.</text>
</comment>
<evidence type="ECO:0000313" key="8">
    <source>
        <dbReference type="Proteomes" id="UP000004095"/>
    </source>
</evidence>
<dbReference type="Gene3D" id="1.25.40.390">
    <property type="match status" value="1"/>
</dbReference>
<dbReference type="InterPro" id="IPR012944">
    <property type="entry name" value="SusD_RagB_dom"/>
</dbReference>
<comment type="subcellular location">
    <subcellularLocation>
        <location evidence="1">Cell outer membrane</location>
    </subcellularLocation>
</comment>
<keyword evidence="4" id="KW-0472">Membrane</keyword>
<dbReference type="GO" id="GO:0009279">
    <property type="term" value="C:cell outer membrane"/>
    <property type="evidence" value="ECO:0007669"/>
    <property type="project" value="UniProtKB-SubCell"/>
</dbReference>
<accession>A1ZDA5</accession>